<evidence type="ECO:0000313" key="3">
    <source>
        <dbReference type="Proteomes" id="UP000305654"/>
    </source>
</evidence>
<dbReference type="InterPro" id="IPR029044">
    <property type="entry name" value="Nucleotide-diphossugar_trans"/>
</dbReference>
<protein>
    <submittedName>
        <fullName evidence="2">Glycosyltransferase family 2 protein</fullName>
    </submittedName>
</protein>
<dbReference type="Pfam" id="PF00535">
    <property type="entry name" value="Glycos_transf_2"/>
    <property type="match status" value="1"/>
</dbReference>
<accession>A0A5R9JBN8</accession>
<organism evidence="2 3">
    <name type="scientific">Lichenicoccus roseus</name>
    <dbReference type="NCBI Taxonomy" id="2683649"/>
    <lineage>
        <taxon>Bacteria</taxon>
        <taxon>Pseudomonadati</taxon>
        <taxon>Pseudomonadota</taxon>
        <taxon>Alphaproteobacteria</taxon>
        <taxon>Acetobacterales</taxon>
        <taxon>Acetobacteraceae</taxon>
        <taxon>Lichenicoccus</taxon>
    </lineage>
</organism>
<sequence length="350" mass="38370">MNDSMSIQGVPVASGSGAPLVSIGLPVFNGEAYVSDAIRSILTQTMADLELVICDNCSTDATQAICEAFAKADARVRYVRNPRNLGAGPNYDRCFHLARGTYFKWAAHDDMMAPDYLERAVAALEADPAAVLCTVGIREIGPDGETLRVFANEFPGVTSRSAAARFGGLIHTRHQCEDFFGLYRRSALIGSGLHDNYSGSDRVLLAEMALRGPWVSAPEPLFLHREHDKRYTRAVLLVDPRQAALWQDTSGRARQRNTMFHWGIYRRYWKLVNKSVASPVARLGCYAQLVAWWGTDGHAGDVTRDVVRTVSPGLFQRIRTAKRAVLGMSHAVRPGSLPPNVAGPTMPLGE</sequence>
<evidence type="ECO:0000313" key="2">
    <source>
        <dbReference type="EMBL" id="TLU74409.1"/>
    </source>
</evidence>
<dbReference type="PANTHER" id="PTHR22916">
    <property type="entry name" value="GLYCOSYLTRANSFERASE"/>
    <property type="match status" value="1"/>
</dbReference>
<gene>
    <name evidence="2" type="ORF">FE263_04285</name>
</gene>
<dbReference type="Gene3D" id="3.90.550.10">
    <property type="entry name" value="Spore Coat Polysaccharide Biosynthesis Protein SpsA, Chain A"/>
    <property type="match status" value="1"/>
</dbReference>
<keyword evidence="3" id="KW-1185">Reference proteome</keyword>
<dbReference type="Proteomes" id="UP000305654">
    <property type="component" value="Unassembled WGS sequence"/>
</dbReference>
<keyword evidence="2" id="KW-0808">Transferase</keyword>
<dbReference type="OrthoDB" id="9816424at2"/>
<dbReference type="PANTHER" id="PTHR22916:SF56">
    <property type="entry name" value="GLYCOSYL TRANSFERASE"/>
    <property type="match status" value="1"/>
</dbReference>
<proteinExistence type="predicted"/>
<dbReference type="SUPFAM" id="SSF53448">
    <property type="entry name" value="Nucleotide-diphospho-sugar transferases"/>
    <property type="match status" value="1"/>
</dbReference>
<reference evidence="2 3" key="1">
    <citation type="submission" date="2019-05" db="EMBL/GenBank/DDBJ databases">
        <authorList>
            <person name="Pankratov T."/>
            <person name="Grouzdev D."/>
        </authorList>
    </citation>
    <scope>NUCLEOTIDE SEQUENCE [LARGE SCALE GENOMIC DNA]</scope>
    <source>
        <strain evidence="2 3">KEBCLARHB70R</strain>
    </source>
</reference>
<dbReference type="EMBL" id="VCDI01000001">
    <property type="protein sequence ID" value="TLU74409.1"/>
    <property type="molecule type" value="Genomic_DNA"/>
</dbReference>
<name>A0A5R9JBN8_9PROT</name>
<feature type="domain" description="Glycosyltransferase 2-like" evidence="1">
    <location>
        <begin position="22"/>
        <end position="156"/>
    </location>
</feature>
<dbReference type="InterPro" id="IPR001173">
    <property type="entry name" value="Glyco_trans_2-like"/>
</dbReference>
<dbReference type="CDD" id="cd00761">
    <property type="entry name" value="Glyco_tranf_GTA_type"/>
    <property type="match status" value="1"/>
</dbReference>
<comment type="caution">
    <text evidence="2">The sequence shown here is derived from an EMBL/GenBank/DDBJ whole genome shotgun (WGS) entry which is preliminary data.</text>
</comment>
<dbReference type="AlphaFoldDB" id="A0A5R9JBN8"/>
<dbReference type="GO" id="GO:0016758">
    <property type="term" value="F:hexosyltransferase activity"/>
    <property type="evidence" value="ECO:0007669"/>
    <property type="project" value="UniProtKB-ARBA"/>
</dbReference>
<evidence type="ECO:0000259" key="1">
    <source>
        <dbReference type="Pfam" id="PF00535"/>
    </source>
</evidence>